<gene>
    <name evidence="1" type="ORF">HMJ29_05700</name>
</gene>
<dbReference type="EMBL" id="CP053538">
    <property type="protein sequence ID" value="QJX46455.1"/>
    <property type="molecule type" value="Genomic_DNA"/>
</dbReference>
<organism evidence="1 2">
    <name type="scientific">Hymenobacter taeanensis</name>
    <dbReference type="NCBI Taxonomy" id="2735321"/>
    <lineage>
        <taxon>Bacteria</taxon>
        <taxon>Pseudomonadati</taxon>
        <taxon>Bacteroidota</taxon>
        <taxon>Cytophagia</taxon>
        <taxon>Cytophagales</taxon>
        <taxon>Hymenobacteraceae</taxon>
        <taxon>Hymenobacter</taxon>
    </lineage>
</organism>
<reference evidence="1 2" key="1">
    <citation type="submission" date="2020-05" db="EMBL/GenBank/DDBJ databases">
        <title>Complete genome sequence of Hymenobacter sp. TS19 in Coasted Sand Dune.</title>
        <authorList>
            <person name="Lee J.-H."/>
            <person name="Jung J.-H."/>
            <person name="Jeong S."/>
            <person name="Zhao L."/>
            <person name="Kim M.-K."/>
            <person name="Seo H.-S."/>
            <person name="Lim S."/>
        </authorList>
    </citation>
    <scope>NUCLEOTIDE SEQUENCE [LARGE SCALE GENOMIC DNA]</scope>
    <source>
        <strain evidence="1 2">TS19</strain>
    </source>
</reference>
<dbReference type="KEGG" id="hts:HMJ29_05700"/>
<evidence type="ECO:0000313" key="1">
    <source>
        <dbReference type="EMBL" id="QJX46455.1"/>
    </source>
</evidence>
<dbReference type="AlphaFoldDB" id="A0A6M6BHD8"/>
<dbReference type="Proteomes" id="UP000501623">
    <property type="component" value="Chromosome"/>
</dbReference>
<evidence type="ECO:0000313" key="2">
    <source>
        <dbReference type="Proteomes" id="UP000501623"/>
    </source>
</evidence>
<accession>A0A6M6BHD8</accession>
<name>A0A6M6BHD8_9BACT</name>
<proteinExistence type="predicted"/>
<sequence>MSTHPDLLTNINAQLVNVVKSVADTFNRLYDAALLEKLSKVTQKIAKEYQ</sequence>
<dbReference type="RefSeq" id="WP_171590565.1">
    <property type="nucleotide sequence ID" value="NZ_CP053538.1"/>
</dbReference>
<keyword evidence="2" id="KW-1185">Reference proteome</keyword>
<protein>
    <submittedName>
        <fullName evidence="1">Uncharacterized protein</fullName>
    </submittedName>
</protein>